<dbReference type="SUPFAM" id="SSF56219">
    <property type="entry name" value="DNase I-like"/>
    <property type="match status" value="1"/>
</dbReference>
<comment type="caution">
    <text evidence="1">The sequence shown here is derived from an EMBL/GenBank/DDBJ whole genome shotgun (WGS) entry which is preliminary data.</text>
</comment>
<name>A0A6G0VVD2_APHCR</name>
<dbReference type="Gene3D" id="3.60.10.10">
    <property type="entry name" value="Endonuclease/exonuclease/phosphatase"/>
    <property type="match status" value="1"/>
</dbReference>
<gene>
    <name evidence="1" type="ORF">FWK35_00033800</name>
</gene>
<evidence type="ECO:0000313" key="1">
    <source>
        <dbReference type="EMBL" id="KAF0707902.1"/>
    </source>
</evidence>
<evidence type="ECO:0000313" key="2">
    <source>
        <dbReference type="Proteomes" id="UP000478052"/>
    </source>
</evidence>
<keyword evidence="2" id="KW-1185">Reference proteome</keyword>
<accession>A0A6G0VVD2</accession>
<protein>
    <submittedName>
        <fullName evidence="1">Otoferlin-like</fullName>
    </submittedName>
</protein>
<proteinExistence type="predicted"/>
<dbReference type="Proteomes" id="UP000478052">
    <property type="component" value="Unassembled WGS sequence"/>
</dbReference>
<dbReference type="AlphaFoldDB" id="A0A6G0VVD2"/>
<dbReference type="OrthoDB" id="6781859at2759"/>
<dbReference type="InterPro" id="IPR036691">
    <property type="entry name" value="Endo/exonu/phosph_ase_sf"/>
</dbReference>
<organism evidence="1 2">
    <name type="scientific">Aphis craccivora</name>
    <name type="common">Cowpea aphid</name>
    <dbReference type="NCBI Taxonomy" id="307492"/>
    <lineage>
        <taxon>Eukaryota</taxon>
        <taxon>Metazoa</taxon>
        <taxon>Ecdysozoa</taxon>
        <taxon>Arthropoda</taxon>
        <taxon>Hexapoda</taxon>
        <taxon>Insecta</taxon>
        <taxon>Pterygota</taxon>
        <taxon>Neoptera</taxon>
        <taxon>Paraneoptera</taxon>
        <taxon>Hemiptera</taxon>
        <taxon>Sternorrhyncha</taxon>
        <taxon>Aphidomorpha</taxon>
        <taxon>Aphidoidea</taxon>
        <taxon>Aphididae</taxon>
        <taxon>Aphidini</taxon>
        <taxon>Aphis</taxon>
        <taxon>Aphis</taxon>
    </lineage>
</organism>
<reference evidence="1 2" key="1">
    <citation type="submission" date="2019-08" db="EMBL/GenBank/DDBJ databases">
        <title>Whole genome of Aphis craccivora.</title>
        <authorList>
            <person name="Voronova N.V."/>
            <person name="Shulinski R.S."/>
            <person name="Bandarenka Y.V."/>
            <person name="Zhorov D.G."/>
            <person name="Warner D."/>
        </authorList>
    </citation>
    <scope>NUCLEOTIDE SEQUENCE [LARGE SCALE GENOMIC DNA]</scope>
    <source>
        <strain evidence="1">180601</strain>
        <tissue evidence="1">Whole Body</tissue>
    </source>
</reference>
<sequence>MIETNSDFIDSYITNNNGNIINKDIDEYLMDIEINYLNVLHMNIRTYNRNIDEFWCLINDSLKVLNIIILSETWNGTGFTPQNLSGFSSYKSENNFNQNDGVLIYTNNKHNIVNQLQLFSRASCIKLDLKISNTPITSLAAYRSPQTNTNIFLSELSTIMTSGHIQKNCIWIGDINIDILEKILLS</sequence>
<dbReference type="EMBL" id="VUJU01012355">
    <property type="protein sequence ID" value="KAF0707902.1"/>
    <property type="molecule type" value="Genomic_DNA"/>
</dbReference>